<dbReference type="Proteomes" id="UP001159363">
    <property type="component" value="Chromosome 6"/>
</dbReference>
<sequence>MNVLMRLTGSSALNDASRVLGKILGGDTHTHTHTHTHTQPQPSGWQSLTTEAAWQNVRERMLDGFWLGHTFHWSVVVGGFGLEMQPPFFCFWTTKWPPVVKYLIPHGYESNTTMWGHQECKSVKPRLWNLEDSGDLTTSARTIASVASLGGFSGVNGEARRLRTLQYMHGLPQITYDARNILLQLAEGTKQVGTAWPYPSRSPSLTSEKHECKRVISSITLKVVCPASSDSSLPLSLKDRIPLQGYRCKNAMAIALASPSETRVAGNLLDRVSQLVRKGHHGPSPSR</sequence>
<comment type="caution">
    <text evidence="1">The sequence shown here is derived from an EMBL/GenBank/DDBJ whole genome shotgun (WGS) entry which is preliminary data.</text>
</comment>
<name>A0ABQ9H3V5_9NEOP</name>
<accession>A0ABQ9H3V5</accession>
<protein>
    <submittedName>
        <fullName evidence="1">Uncharacterized protein</fullName>
    </submittedName>
</protein>
<dbReference type="EMBL" id="JARBHB010000007">
    <property type="protein sequence ID" value="KAJ8878960.1"/>
    <property type="molecule type" value="Genomic_DNA"/>
</dbReference>
<reference evidence="1 2" key="1">
    <citation type="submission" date="2023-02" db="EMBL/GenBank/DDBJ databases">
        <title>LHISI_Scaffold_Assembly.</title>
        <authorList>
            <person name="Stuart O.P."/>
            <person name="Cleave R."/>
            <person name="Magrath M.J.L."/>
            <person name="Mikheyev A.S."/>
        </authorList>
    </citation>
    <scope>NUCLEOTIDE SEQUENCE [LARGE SCALE GENOMIC DNA]</scope>
    <source>
        <strain evidence="1">Daus_M_001</strain>
        <tissue evidence="1">Leg muscle</tissue>
    </source>
</reference>
<organism evidence="1 2">
    <name type="scientific">Dryococelus australis</name>
    <dbReference type="NCBI Taxonomy" id="614101"/>
    <lineage>
        <taxon>Eukaryota</taxon>
        <taxon>Metazoa</taxon>
        <taxon>Ecdysozoa</taxon>
        <taxon>Arthropoda</taxon>
        <taxon>Hexapoda</taxon>
        <taxon>Insecta</taxon>
        <taxon>Pterygota</taxon>
        <taxon>Neoptera</taxon>
        <taxon>Polyneoptera</taxon>
        <taxon>Phasmatodea</taxon>
        <taxon>Verophasmatodea</taxon>
        <taxon>Anareolatae</taxon>
        <taxon>Phasmatidae</taxon>
        <taxon>Eurycanthinae</taxon>
        <taxon>Dryococelus</taxon>
    </lineage>
</organism>
<proteinExistence type="predicted"/>
<keyword evidence="2" id="KW-1185">Reference proteome</keyword>
<evidence type="ECO:0000313" key="1">
    <source>
        <dbReference type="EMBL" id="KAJ8878960.1"/>
    </source>
</evidence>
<evidence type="ECO:0000313" key="2">
    <source>
        <dbReference type="Proteomes" id="UP001159363"/>
    </source>
</evidence>
<gene>
    <name evidence="1" type="ORF">PR048_019564</name>
</gene>